<feature type="region of interest" description="Disordered" evidence="1">
    <location>
        <begin position="89"/>
        <end position="108"/>
    </location>
</feature>
<comment type="caution">
    <text evidence="2">The sequence shown here is derived from an EMBL/GenBank/DDBJ whole genome shotgun (WGS) entry which is preliminary data.</text>
</comment>
<dbReference type="Proteomes" id="UP001417504">
    <property type="component" value="Unassembled WGS sequence"/>
</dbReference>
<proteinExistence type="predicted"/>
<feature type="compositionally biased region" description="Polar residues" evidence="1">
    <location>
        <begin position="92"/>
        <end position="101"/>
    </location>
</feature>
<evidence type="ECO:0000313" key="2">
    <source>
        <dbReference type="EMBL" id="KAK9145236.1"/>
    </source>
</evidence>
<keyword evidence="3" id="KW-1185">Reference proteome</keyword>
<feature type="region of interest" description="Disordered" evidence="1">
    <location>
        <begin position="1"/>
        <end position="25"/>
    </location>
</feature>
<reference evidence="2 3" key="1">
    <citation type="submission" date="2024-01" db="EMBL/GenBank/DDBJ databases">
        <title>Genome assemblies of Stephania.</title>
        <authorList>
            <person name="Yang L."/>
        </authorList>
    </citation>
    <scope>NUCLEOTIDE SEQUENCE [LARGE SCALE GENOMIC DNA]</scope>
    <source>
        <strain evidence="2">QJT</strain>
        <tissue evidence="2">Leaf</tissue>
    </source>
</reference>
<evidence type="ECO:0000313" key="3">
    <source>
        <dbReference type="Proteomes" id="UP001417504"/>
    </source>
</evidence>
<organism evidence="2 3">
    <name type="scientific">Stephania japonica</name>
    <dbReference type="NCBI Taxonomy" id="461633"/>
    <lineage>
        <taxon>Eukaryota</taxon>
        <taxon>Viridiplantae</taxon>
        <taxon>Streptophyta</taxon>
        <taxon>Embryophyta</taxon>
        <taxon>Tracheophyta</taxon>
        <taxon>Spermatophyta</taxon>
        <taxon>Magnoliopsida</taxon>
        <taxon>Ranunculales</taxon>
        <taxon>Menispermaceae</taxon>
        <taxon>Menispermoideae</taxon>
        <taxon>Cissampelideae</taxon>
        <taxon>Stephania</taxon>
    </lineage>
</organism>
<protein>
    <submittedName>
        <fullName evidence="2">Uncharacterized protein</fullName>
    </submittedName>
</protein>
<name>A0AAP0K3Q2_9MAGN</name>
<dbReference type="EMBL" id="JBBNAE010000002">
    <property type="protein sequence ID" value="KAK9145236.1"/>
    <property type="molecule type" value="Genomic_DNA"/>
</dbReference>
<dbReference type="AlphaFoldDB" id="A0AAP0K3Q2"/>
<sequence length="108" mass="12560">MECIHEQKSESERSNLPRRKKGERGGKYLPKRLQWAFRTLGNAGLVENLWCTNVADADGRIVVVLTHEENRRSPHRVRKSGIRMQERFSVNLGDNSSTNLETDQRTRR</sequence>
<feature type="compositionally biased region" description="Basic and acidic residues" evidence="1">
    <location>
        <begin position="1"/>
        <end position="15"/>
    </location>
</feature>
<gene>
    <name evidence="2" type="ORF">Sjap_005139</name>
</gene>
<accession>A0AAP0K3Q2</accession>
<evidence type="ECO:0000256" key="1">
    <source>
        <dbReference type="SAM" id="MobiDB-lite"/>
    </source>
</evidence>